<keyword evidence="4" id="KW-1003">Cell membrane</keyword>
<dbReference type="PANTHER" id="PTHR45954:SF1">
    <property type="entry name" value="LD33695P"/>
    <property type="match status" value="1"/>
</dbReference>
<sequence>MLNKQSFNELASEGERLCKAGDCSYGIKYFQMALEIYEQNKHVHELEQKMLPTIAIIYNQMGNAYFNLQDYSKALEYHKKDLQLSELFGDESGKAKACGNIGNTLQLLGDYDEAILYLLKNLDISKNLKDSSAEARALYNLANTYQAKGKFMGRLTYVDSSRDPNSGEFSNEIRDVLLKAVFYYNETLKLVANKERSAEGRTYGNLGNTYYLLGDFESAIQCHLERLKIAKEYGDKAAERRAYSNLGNANIFQGRFNEAADYYLKAMNVARDLGDKAIEAQSYYSLGNAYILLQDYSVAIDFHLRHLQIAQTLEDRIGESRAYWSLGNAYAALGDLENAIIYANRHLNLARIIGDSTSELTAKKNLYDFQNLLSSSGLKDSESGLFTPICSKYGRKYLDNVGLCKSASIDSFYTNTAVNPAGQRINSSRLVDIKQKSLNFSLSNTDLENHFSDTTSVSQSSTVSSEAPQGRKQFEDSSFLDILSRIQFNRLDDQRCSIRRAQPLKNTQNLTRPKPDNNEDEFLNLVMKSQQTRLEDQRVDLSKTPKTKSQGVPINKAKQACTIPADDSFFSMIQKIQSRRLDEQRTNIKQQQQQQTGFFGTLTRRK</sequence>
<evidence type="ECO:0000313" key="12">
    <source>
        <dbReference type="EMBL" id="CAF0777476.1"/>
    </source>
</evidence>
<feature type="repeat" description="TPR" evidence="10">
    <location>
        <begin position="240"/>
        <end position="273"/>
    </location>
</feature>
<dbReference type="InterPro" id="IPR052386">
    <property type="entry name" value="GPSM"/>
</dbReference>
<keyword evidence="7" id="KW-0677">Repeat</keyword>
<accession>A0A813R785</accession>
<dbReference type="Proteomes" id="UP000663879">
    <property type="component" value="Unassembled WGS sequence"/>
</dbReference>
<comment type="caution">
    <text evidence="12">The sequence shown here is derived from an EMBL/GenBank/DDBJ whole genome shotgun (WGS) entry which is preliminary data.</text>
</comment>
<evidence type="ECO:0000256" key="9">
    <source>
        <dbReference type="ARBA" id="ARBA00023136"/>
    </source>
</evidence>
<dbReference type="InterPro" id="IPR003109">
    <property type="entry name" value="GoLoco_motif"/>
</dbReference>
<keyword evidence="8 10" id="KW-0802">TPR repeat</keyword>
<proteinExistence type="inferred from homology"/>
<reference evidence="12" key="1">
    <citation type="submission" date="2021-02" db="EMBL/GenBank/DDBJ databases">
        <authorList>
            <person name="Nowell W R."/>
        </authorList>
    </citation>
    <scope>NUCLEOTIDE SEQUENCE</scope>
    <source>
        <strain evidence="12">Ploen Becks lab</strain>
    </source>
</reference>
<dbReference type="SMART" id="SM00028">
    <property type="entry name" value="TPR"/>
    <property type="match status" value="7"/>
</dbReference>
<evidence type="ECO:0000256" key="5">
    <source>
        <dbReference type="ARBA" id="ARBA00022490"/>
    </source>
</evidence>
<gene>
    <name evidence="12" type="ORF">OXX778_LOCUS5278</name>
</gene>
<dbReference type="GO" id="GO:0005938">
    <property type="term" value="C:cell cortex"/>
    <property type="evidence" value="ECO:0007669"/>
    <property type="project" value="TreeGrafter"/>
</dbReference>
<evidence type="ECO:0000256" key="7">
    <source>
        <dbReference type="ARBA" id="ARBA00022737"/>
    </source>
</evidence>
<dbReference type="EMBL" id="CAJNOC010000565">
    <property type="protein sequence ID" value="CAF0777476.1"/>
    <property type="molecule type" value="Genomic_DNA"/>
</dbReference>
<dbReference type="AlphaFoldDB" id="A0A813R785"/>
<dbReference type="OrthoDB" id="286233at2759"/>
<dbReference type="PROSITE" id="PS50877">
    <property type="entry name" value="GOLOCO"/>
    <property type="match status" value="3"/>
</dbReference>
<feature type="region of interest" description="Disordered" evidence="11">
    <location>
        <begin position="453"/>
        <end position="472"/>
    </location>
</feature>
<evidence type="ECO:0000256" key="1">
    <source>
        <dbReference type="ARBA" id="ARBA00004236"/>
    </source>
</evidence>
<dbReference type="Pfam" id="PF02188">
    <property type="entry name" value="GoLoco"/>
    <property type="match status" value="2"/>
</dbReference>
<dbReference type="Pfam" id="PF13424">
    <property type="entry name" value="TPR_12"/>
    <property type="match status" value="3"/>
</dbReference>
<keyword evidence="9" id="KW-0472">Membrane</keyword>
<dbReference type="GO" id="GO:0005886">
    <property type="term" value="C:plasma membrane"/>
    <property type="evidence" value="ECO:0007669"/>
    <property type="project" value="UniProtKB-SubCell"/>
</dbReference>
<evidence type="ECO:0000256" key="6">
    <source>
        <dbReference type="ARBA" id="ARBA00022553"/>
    </source>
</evidence>
<keyword evidence="5" id="KW-0963">Cytoplasm</keyword>
<feature type="compositionally biased region" description="Low complexity" evidence="11">
    <location>
        <begin position="453"/>
        <end position="465"/>
    </location>
</feature>
<dbReference type="SUPFAM" id="SSF48452">
    <property type="entry name" value="TPR-like"/>
    <property type="match status" value="2"/>
</dbReference>
<dbReference type="PROSITE" id="PS50005">
    <property type="entry name" value="TPR"/>
    <property type="match status" value="4"/>
</dbReference>
<dbReference type="GO" id="GO:0001965">
    <property type="term" value="F:G-protein alpha-subunit binding"/>
    <property type="evidence" value="ECO:0007669"/>
    <property type="project" value="TreeGrafter"/>
</dbReference>
<comment type="subcellular location">
    <subcellularLocation>
        <location evidence="1">Cell membrane</location>
    </subcellularLocation>
    <subcellularLocation>
        <location evidence="2">Cytoplasm</location>
    </subcellularLocation>
</comment>
<evidence type="ECO:0008006" key="14">
    <source>
        <dbReference type="Google" id="ProtNLM"/>
    </source>
</evidence>
<protein>
    <recommendedName>
        <fullName evidence="14">G-protein-signaling modulator 2</fullName>
    </recommendedName>
</protein>
<dbReference type="FunFam" id="1.25.40.10:FF:000043">
    <property type="entry name" value="G-protein-signaling modulator 2 isoform X1"/>
    <property type="match status" value="1"/>
</dbReference>
<dbReference type="InterPro" id="IPR011990">
    <property type="entry name" value="TPR-like_helical_dom_sf"/>
</dbReference>
<dbReference type="GO" id="GO:0000132">
    <property type="term" value="P:establishment of mitotic spindle orientation"/>
    <property type="evidence" value="ECO:0007669"/>
    <property type="project" value="TreeGrafter"/>
</dbReference>
<evidence type="ECO:0000256" key="4">
    <source>
        <dbReference type="ARBA" id="ARBA00022475"/>
    </source>
</evidence>
<evidence type="ECO:0000256" key="10">
    <source>
        <dbReference type="PROSITE-ProRule" id="PRU00339"/>
    </source>
</evidence>
<feature type="region of interest" description="Disordered" evidence="11">
    <location>
        <begin position="581"/>
        <end position="606"/>
    </location>
</feature>
<organism evidence="12 13">
    <name type="scientific">Brachionus calyciflorus</name>
    <dbReference type="NCBI Taxonomy" id="104777"/>
    <lineage>
        <taxon>Eukaryota</taxon>
        <taxon>Metazoa</taxon>
        <taxon>Spiralia</taxon>
        <taxon>Gnathifera</taxon>
        <taxon>Rotifera</taxon>
        <taxon>Eurotatoria</taxon>
        <taxon>Monogononta</taxon>
        <taxon>Pseudotrocha</taxon>
        <taxon>Ploima</taxon>
        <taxon>Brachionidae</taxon>
        <taxon>Brachionus</taxon>
    </lineage>
</organism>
<dbReference type="Gene3D" id="1.25.40.10">
    <property type="entry name" value="Tetratricopeptide repeat domain"/>
    <property type="match status" value="2"/>
</dbReference>
<feature type="repeat" description="TPR" evidence="10">
    <location>
        <begin position="55"/>
        <end position="88"/>
    </location>
</feature>
<feature type="repeat" description="TPR" evidence="10">
    <location>
        <begin position="280"/>
        <end position="313"/>
    </location>
</feature>
<comment type="similarity">
    <text evidence="3">Belongs to the GPSM family.</text>
</comment>
<evidence type="ECO:0000256" key="11">
    <source>
        <dbReference type="SAM" id="MobiDB-lite"/>
    </source>
</evidence>
<evidence type="ECO:0000256" key="2">
    <source>
        <dbReference type="ARBA" id="ARBA00004496"/>
    </source>
</evidence>
<evidence type="ECO:0000313" key="13">
    <source>
        <dbReference type="Proteomes" id="UP000663879"/>
    </source>
</evidence>
<feature type="repeat" description="TPR" evidence="10">
    <location>
        <begin position="200"/>
        <end position="233"/>
    </location>
</feature>
<keyword evidence="13" id="KW-1185">Reference proteome</keyword>
<name>A0A813R785_9BILA</name>
<evidence type="ECO:0000256" key="8">
    <source>
        <dbReference type="ARBA" id="ARBA00022803"/>
    </source>
</evidence>
<dbReference type="InterPro" id="IPR019734">
    <property type="entry name" value="TPR_rpt"/>
</dbReference>
<dbReference type="GO" id="GO:0005092">
    <property type="term" value="F:GDP-dissociation inhibitor activity"/>
    <property type="evidence" value="ECO:0007669"/>
    <property type="project" value="TreeGrafter"/>
</dbReference>
<dbReference type="PANTHER" id="PTHR45954">
    <property type="entry name" value="LD33695P"/>
    <property type="match status" value="1"/>
</dbReference>
<evidence type="ECO:0000256" key="3">
    <source>
        <dbReference type="ARBA" id="ARBA00006600"/>
    </source>
</evidence>
<dbReference type="SMART" id="SM00390">
    <property type="entry name" value="GoLoco"/>
    <property type="match status" value="3"/>
</dbReference>
<keyword evidence="6" id="KW-0597">Phosphoprotein</keyword>